<reference evidence="2" key="1">
    <citation type="submission" date="2018-05" db="EMBL/GenBank/DDBJ databases">
        <authorList>
            <person name="Lanie J.A."/>
            <person name="Ng W.-L."/>
            <person name="Kazmierczak K.M."/>
            <person name="Andrzejewski T.M."/>
            <person name="Davidsen T.M."/>
            <person name="Wayne K.J."/>
            <person name="Tettelin H."/>
            <person name="Glass J.I."/>
            <person name="Rusch D."/>
            <person name="Podicherti R."/>
            <person name="Tsui H.-C.T."/>
            <person name="Winkler M.E."/>
        </authorList>
    </citation>
    <scope>NUCLEOTIDE SEQUENCE</scope>
</reference>
<name>A0A381XCV4_9ZZZZ</name>
<gene>
    <name evidence="2" type="ORF">METZ01_LOCUS115264</name>
</gene>
<dbReference type="AlphaFoldDB" id="A0A381XCV4"/>
<sequence length="89" mass="9734">MVIGNTTGLINARGQTTNLNRNIMKTAGYIIGHTTDSNIANHFGSFKGCRFFQLFTVQQQSETQHQNNANQHHVGPVNTCLFEPDAGAS</sequence>
<feature type="region of interest" description="Disordered" evidence="1">
    <location>
        <begin position="63"/>
        <end position="89"/>
    </location>
</feature>
<evidence type="ECO:0000256" key="1">
    <source>
        <dbReference type="SAM" id="MobiDB-lite"/>
    </source>
</evidence>
<proteinExistence type="predicted"/>
<protein>
    <submittedName>
        <fullName evidence="2">Uncharacterized protein</fullName>
    </submittedName>
</protein>
<dbReference type="EMBL" id="UINC01014665">
    <property type="protein sequence ID" value="SVA62410.1"/>
    <property type="molecule type" value="Genomic_DNA"/>
</dbReference>
<organism evidence="2">
    <name type="scientific">marine metagenome</name>
    <dbReference type="NCBI Taxonomy" id="408172"/>
    <lineage>
        <taxon>unclassified sequences</taxon>
        <taxon>metagenomes</taxon>
        <taxon>ecological metagenomes</taxon>
    </lineage>
</organism>
<accession>A0A381XCV4</accession>
<evidence type="ECO:0000313" key="2">
    <source>
        <dbReference type="EMBL" id="SVA62410.1"/>
    </source>
</evidence>